<feature type="domain" description="AB hydrolase-1" evidence="1">
    <location>
        <begin position="5"/>
        <end position="189"/>
    </location>
</feature>
<evidence type="ECO:0000259" key="1">
    <source>
        <dbReference type="Pfam" id="PF12697"/>
    </source>
</evidence>
<dbReference type="Gene3D" id="3.40.50.1820">
    <property type="entry name" value="alpha/beta hydrolase"/>
    <property type="match status" value="2"/>
</dbReference>
<gene>
    <name evidence="2" type="ORF">FXF46_15935</name>
</gene>
<dbReference type="Proteomes" id="UP000323560">
    <property type="component" value="Plasmid unnamed1"/>
</dbReference>
<dbReference type="Pfam" id="PF12697">
    <property type="entry name" value="Abhydrolase_6"/>
    <property type="match status" value="1"/>
</dbReference>
<keyword evidence="2" id="KW-0614">Plasmid</keyword>
<sequence length="199" mass="21160">MLKTLFLPGAAGSAAFWKPVAAHAGLDGVFFRWPGLGNEPHQDDIQSIDDLIDMVAKHITEPVNIVAQSMGGFIAIRLALTFPHLVRRLVLTATSGGIPITDLGGSTWREDYVRAFPNAALWIAEPVPDLSAEIPTIGARTLLLWGDADPISPIPVGERLRALLPAARLHVFAGADHDLAVTHAALVAAEVRAHLAATP</sequence>
<evidence type="ECO:0000313" key="2">
    <source>
        <dbReference type="EMBL" id="QEH97786.1"/>
    </source>
</evidence>
<organism evidence="2 3">
    <name type="scientific">Gluconobacter thailandicus</name>
    <dbReference type="NCBI Taxonomy" id="257438"/>
    <lineage>
        <taxon>Bacteria</taxon>
        <taxon>Pseudomonadati</taxon>
        <taxon>Pseudomonadota</taxon>
        <taxon>Alphaproteobacteria</taxon>
        <taxon>Acetobacterales</taxon>
        <taxon>Acetobacteraceae</taxon>
        <taxon>Gluconobacter</taxon>
    </lineage>
</organism>
<dbReference type="KEGG" id="gti:FXF46_15935"/>
<keyword evidence="2" id="KW-0378">Hydrolase</keyword>
<dbReference type="RefSeq" id="WP_148621279.1">
    <property type="nucleotide sequence ID" value="NZ_CP043044.1"/>
</dbReference>
<reference evidence="2 3" key="1">
    <citation type="submission" date="2019-08" db="EMBL/GenBank/DDBJ databases">
        <title>Gluconobacter frateurii HD924 genome.</title>
        <authorList>
            <person name="Liu Y."/>
            <person name="Zhang P."/>
        </authorList>
    </citation>
    <scope>NUCLEOTIDE SEQUENCE [LARGE SCALE GENOMIC DNA]</scope>
    <source>
        <strain evidence="2 3">HD924</strain>
        <plasmid evidence="2 3">unnamed1</plasmid>
    </source>
</reference>
<dbReference type="InterPro" id="IPR029058">
    <property type="entry name" value="AB_hydrolase_fold"/>
</dbReference>
<evidence type="ECO:0000313" key="3">
    <source>
        <dbReference type="Proteomes" id="UP000323560"/>
    </source>
</evidence>
<dbReference type="PANTHER" id="PTHR43689">
    <property type="entry name" value="HYDROLASE"/>
    <property type="match status" value="1"/>
</dbReference>
<accession>A0AAP9JJC3</accession>
<proteinExistence type="predicted"/>
<dbReference type="PANTHER" id="PTHR43689:SF8">
    <property type="entry name" value="ALPHA_BETA-HYDROLASES SUPERFAMILY PROTEIN"/>
    <property type="match status" value="1"/>
</dbReference>
<name>A0AAP9JJC3_GLUTH</name>
<dbReference type="AlphaFoldDB" id="A0AAP9JJC3"/>
<dbReference type="InterPro" id="IPR000073">
    <property type="entry name" value="AB_hydrolase_1"/>
</dbReference>
<dbReference type="EMBL" id="CP043044">
    <property type="protein sequence ID" value="QEH97786.1"/>
    <property type="molecule type" value="Genomic_DNA"/>
</dbReference>
<dbReference type="SUPFAM" id="SSF53474">
    <property type="entry name" value="alpha/beta-Hydrolases"/>
    <property type="match status" value="1"/>
</dbReference>
<dbReference type="GO" id="GO:0016787">
    <property type="term" value="F:hydrolase activity"/>
    <property type="evidence" value="ECO:0007669"/>
    <property type="project" value="UniProtKB-KW"/>
</dbReference>
<protein>
    <submittedName>
        <fullName evidence="2">Alpha/beta hydrolase</fullName>
    </submittedName>
</protein>
<geneLocation type="plasmid" evidence="2 3">
    <name>unnamed1</name>
</geneLocation>